<dbReference type="Gene3D" id="1.10.10.10">
    <property type="entry name" value="Winged helix-like DNA-binding domain superfamily/Winged helix DNA-binding domain"/>
    <property type="match status" value="1"/>
</dbReference>
<evidence type="ECO:0000256" key="6">
    <source>
        <dbReference type="PROSITE-ProRule" id="PRU00169"/>
    </source>
</evidence>
<feature type="domain" description="Response regulatory" evidence="8">
    <location>
        <begin position="3"/>
        <end position="119"/>
    </location>
</feature>
<dbReference type="GO" id="GO:0032993">
    <property type="term" value="C:protein-DNA complex"/>
    <property type="evidence" value="ECO:0007669"/>
    <property type="project" value="TreeGrafter"/>
</dbReference>
<evidence type="ECO:0000256" key="2">
    <source>
        <dbReference type="ARBA" id="ARBA00023012"/>
    </source>
</evidence>
<dbReference type="SUPFAM" id="SSF52172">
    <property type="entry name" value="CheY-like"/>
    <property type="match status" value="1"/>
</dbReference>
<dbReference type="AlphaFoldDB" id="A0A1F4T4A6"/>
<dbReference type="PROSITE" id="PS51755">
    <property type="entry name" value="OMPR_PHOB"/>
    <property type="match status" value="1"/>
</dbReference>
<proteinExistence type="predicted"/>
<dbReference type="Proteomes" id="UP000178602">
    <property type="component" value="Unassembled WGS sequence"/>
</dbReference>
<evidence type="ECO:0000256" key="5">
    <source>
        <dbReference type="ARBA" id="ARBA00023163"/>
    </source>
</evidence>
<feature type="DNA-binding region" description="OmpR/PhoB-type" evidence="7">
    <location>
        <begin position="128"/>
        <end position="224"/>
    </location>
</feature>
<dbReference type="GO" id="GO:0000976">
    <property type="term" value="F:transcription cis-regulatory region binding"/>
    <property type="evidence" value="ECO:0007669"/>
    <property type="project" value="TreeGrafter"/>
</dbReference>
<dbReference type="InterPro" id="IPR039420">
    <property type="entry name" value="WalR-like"/>
</dbReference>
<dbReference type="InterPro" id="IPR016032">
    <property type="entry name" value="Sig_transdc_resp-reg_C-effctor"/>
</dbReference>
<reference evidence="10 11" key="1">
    <citation type="journal article" date="2016" name="Nat. Commun.">
        <title>Thousands of microbial genomes shed light on interconnected biogeochemical processes in an aquifer system.</title>
        <authorList>
            <person name="Anantharaman K."/>
            <person name="Brown C.T."/>
            <person name="Hug L.A."/>
            <person name="Sharon I."/>
            <person name="Castelle C.J."/>
            <person name="Probst A.J."/>
            <person name="Thomas B.C."/>
            <person name="Singh A."/>
            <person name="Wilkins M.J."/>
            <person name="Karaoz U."/>
            <person name="Brodie E.L."/>
            <person name="Williams K.H."/>
            <person name="Hubbard S.S."/>
            <person name="Banfield J.F."/>
        </authorList>
    </citation>
    <scope>NUCLEOTIDE SEQUENCE [LARGE SCALE GENOMIC DNA]</scope>
</reference>
<dbReference type="SMART" id="SM00448">
    <property type="entry name" value="REC"/>
    <property type="match status" value="1"/>
</dbReference>
<sequence>MKEILVVDDEKDIVDAIEYNLKNEGFKVAKSYDGLTAVKMAREKLPVLIILDLMLPGMSGLDVCKSLKGGAATSNIPIIMLTAKGEEADKVIGLELGADDYLTKPFSMRELTARIKAIIKRYGGEVKTKLFKAPNLELDVDKHEVKVAGKPIELTAKEFALLHYLWENEGKVFSRERLLDTVWGVEVAIETRTVDVHVRRLREKLGKAEKYVHTLRGVGYKFEVRS</sequence>
<keyword evidence="2" id="KW-0902">Two-component regulatory system</keyword>
<dbReference type="Gene3D" id="3.40.50.2300">
    <property type="match status" value="1"/>
</dbReference>
<name>A0A1F4T4A6_UNCSA</name>
<feature type="domain" description="OmpR/PhoB-type" evidence="9">
    <location>
        <begin position="128"/>
        <end position="224"/>
    </location>
</feature>
<keyword evidence="1 6" id="KW-0597">Phosphoprotein</keyword>
<evidence type="ECO:0000256" key="3">
    <source>
        <dbReference type="ARBA" id="ARBA00023015"/>
    </source>
</evidence>
<dbReference type="Pfam" id="PF00486">
    <property type="entry name" value="Trans_reg_C"/>
    <property type="match status" value="1"/>
</dbReference>
<gene>
    <name evidence="10" type="ORF">A3K49_01140</name>
</gene>
<dbReference type="EMBL" id="MEUG01000001">
    <property type="protein sequence ID" value="OGC27615.1"/>
    <property type="molecule type" value="Genomic_DNA"/>
</dbReference>
<dbReference type="PANTHER" id="PTHR48111">
    <property type="entry name" value="REGULATOR OF RPOS"/>
    <property type="match status" value="1"/>
</dbReference>
<dbReference type="CDD" id="cd00383">
    <property type="entry name" value="trans_reg_C"/>
    <property type="match status" value="1"/>
</dbReference>
<dbReference type="FunFam" id="3.40.50.2300:FF:000001">
    <property type="entry name" value="DNA-binding response regulator PhoB"/>
    <property type="match status" value="1"/>
</dbReference>
<dbReference type="Gene3D" id="6.10.250.690">
    <property type="match status" value="1"/>
</dbReference>
<evidence type="ECO:0000259" key="9">
    <source>
        <dbReference type="PROSITE" id="PS51755"/>
    </source>
</evidence>
<dbReference type="SMART" id="SM00862">
    <property type="entry name" value="Trans_reg_C"/>
    <property type="match status" value="1"/>
</dbReference>
<dbReference type="InterPro" id="IPR036388">
    <property type="entry name" value="WH-like_DNA-bd_sf"/>
</dbReference>
<dbReference type="PANTHER" id="PTHR48111:SF40">
    <property type="entry name" value="PHOSPHATE REGULON TRANSCRIPTIONAL REGULATORY PROTEIN PHOB"/>
    <property type="match status" value="1"/>
</dbReference>
<dbReference type="GO" id="GO:0006355">
    <property type="term" value="P:regulation of DNA-templated transcription"/>
    <property type="evidence" value="ECO:0007669"/>
    <property type="project" value="InterPro"/>
</dbReference>
<evidence type="ECO:0000259" key="8">
    <source>
        <dbReference type="PROSITE" id="PS50110"/>
    </source>
</evidence>
<dbReference type="SUPFAM" id="SSF46894">
    <property type="entry name" value="C-terminal effector domain of the bipartite response regulators"/>
    <property type="match status" value="1"/>
</dbReference>
<evidence type="ECO:0000256" key="7">
    <source>
        <dbReference type="PROSITE-ProRule" id="PRU01091"/>
    </source>
</evidence>
<accession>A0A1F4T4A6</accession>
<organism evidence="10 11">
    <name type="scientific">candidate division WOR-1 bacterium RIFOXYC12_FULL_54_18</name>
    <dbReference type="NCBI Taxonomy" id="1802584"/>
    <lineage>
        <taxon>Bacteria</taxon>
        <taxon>Bacillati</taxon>
        <taxon>Saganbacteria</taxon>
    </lineage>
</organism>
<dbReference type="InterPro" id="IPR001789">
    <property type="entry name" value="Sig_transdc_resp-reg_receiver"/>
</dbReference>
<dbReference type="PROSITE" id="PS50110">
    <property type="entry name" value="RESPONSE_REGULATORY"/>
    <property type="match status" value="1"/>
</dbReference>
<evidence type="ECO:0000256" key="1">
    <source>
        <dbReference type="ARBA" id="ARBA00022553"/>
    </source>
</evidence>
<dbReference type="GO" id="GO:0005829">
    <property type="term" value="C:cytosol"/>
    <property type="evidence" value="ECO:0007669"/>
    <property type="project" value="TreeGrafter"/>
</dbReference>
<protein>
    <submittedName>
        <fullName evidence="10">DNA-binding response regulator</fullName>
    </submittedName>
</protein>
<keyword evidence="3" id="KW-0805">Transcription regulation</keyword>
<dbReference type="InterPro" id="IPR011006">
    <property type="entry name" value="CheY-like_superfamily"/>
</dbReference>
<comment type="caution">
    <text evidence="10">The sequence shown here is derived from an EMBL/GenBank/DDBJ whole genome shotgun (WGS) entry which is preliminary data.</text>
</comment>
<evidence type="ECO:0000313" key="11">
    <source>
        <dbReference type="Proteomes" id="UP000178602"/>
    </source>
</evidence>
<keyword evidence="4 7" id="KW-0238">DNA-binding</keyword>
<dbReference type="GO" id="GO:0000156">
    <property type="term" value="F:phosphorelay response regulator activity"/>
    <property type="evidence" value="ECO:0007669"/>
    <property type="project" value="TreeGrafter"/>
</dbReference>
<feature type="modified residue" description="4-aspartylphosphate" evidence="6">
    <location>
        <position position="52"/>
    </location>
</feature>
<evidence type="ECO:0000313" key="10">
    <source>
        <dbReference type="EMBL" id="OGC27615.1"/>
    </source>
</evidence>
<evidence type="ECO:0000256" key="4">
    <source>
        <dbReference type="ARBA" id="ARBA00023125"/>
    </source>
</evidence>
<keyword evidence="5" id="KW-0804">Transcription</keyword>
<dbReference type="InterPro" id="IPR001867">
    <property type="entry name" value="OmpR/PhoB-type_DNA-bd"/>
</dbReference>
<dbReference type="Pfam" id="PF00072">
    <property type="entry name" value="Response_reg"/>
    <property type="match status" value="1"/>
</dbReference>
<dbReference type="FunFam" id="1.10.10.10:FF:000018">
    <property type="entry name" value="DNA-binding response regulator ResD"/>
    <property type="match status" value="1"/>
</dbReference>